<dbReference type="Pfam" id="PF11959">
    <property type="entry name" value="DUF3473"/>
    <property type="match status" value="1"/>
</dbReference>
<dbReference type="Gene3D" id="3.20.20.370">
    <property type="entry name" value="Glycoside hydrolase/deacetylase"/>
    <property type="match status" value="1"/>
</dbReference>
<sequence>MMTLEQNSKKGAGSFSLSVDVEDYFQVWAFSNVIKRDSWDGFALRVGDTTRAVLDMVDARGAKATFFTLGWVGERDPALVREIVARGHELASHGYDHTKVNQQSREAFAKDAAHAKKLLEDIAGIEVRGYRAPGFSIDRTTPWAHEVLAELGYAYSSSTHPIAHDHYGDASAEQNPYRPVEGAALIEAPVATVNMLGRRVSCAGGGWFRASPITASKMLLRRAAATLKGPVIFYFHPWELDAEQPRINSASAKSKFRHYLNLKTMPHKLDNMLRSFSWRRIDDQLGLAPVGGEA</sequence>
<dbReference type="InterPro" id="IPR002509">
    <property type="entry name" value="NODB_dom"/>
</dbReference>
<dbReference type="SUPFAM" id="SSF88713">
    <property type="entry name" value="Glycoside hydrolase/deacetylase"/>
    <property type="match status" value="1"/>
</dbReference>
<dbReference type="GO" id="GO:0005975">
    <property type="term" value="P:carbohydrate metabolic process"/>
    <property type="evidence" value="ECO:0007669"/>
    <property type="project" value="InterPro"/>
</dbReference>
<dbReference type="PANTHER" id="PTHR47561">
    <property type="entry name" value="POLYSACCHARIDE DEACETYLASE FAMILY PROTEIN (AFU_ORTHOLOGUE AFUA_6G05030)"/>
    <property type="match status" value="1"/>
</dbReference>
<dbReference type="Pfam" id="PF01522">
    <property type="entry name" value="Polysacc_deac_1"/>
    <property type="match status" value="1"/>
</dbReference>
<dbReference type="EMBL" id="UOEH01000132">
    <property type="protein sequence ID" value="VAV94060.1"/>
    <property type="molecule type" value="Genomic_DNA"/>
</dbReference>
<reference evidence="2" key="1">
    <citation type="submission" date="2018-06" db="EMBL/GenBank/DDBJ databases">
        <authorList>
            <person name="Zhirakovskaya E."/>
        </authorList>
    </citation>
    <scope>NUCLEOTIDE SEQUENCE</scope>
</reference>
<dbReference type="InterPro" id="IPR014344">
    <property type="entry name" value="XrtA_polysacc_deacetyl"/>
</dbReference>
<accession>A0A3B0RLI2</accession>
<dbReference type="PANTHER" id="PTHR47561:SF1">
    <property type="entry name" value="POLYSACCHARIDE DEACETYLASE FAMILY PROTEIN (AFU_ORTHOLOGUE AFUA_6G05030)"/>
    <property type="match status" value="1"/>
</dbReference>
<organism evidence="2">
    <name type="scientific">hydrothermal vent metagenome</name>
    <dbReference type="NCBI Taxonomy" id="652676"/>
    <lineage>
        <taxon>unclassified sequences</taxon>
        <taxon>metagenomes</taxon>
        <taxon>ecological metagenomes</taxon>
    </lineage>
</organism>
<evidence type="ECO:0000259" key="1">
    <source>
        <dbReference type="PROSITE" id="PS51677"/>
    </source>
</evidence>
<dbReference type="CDD" id="cd10941">
    <property type="entry name" value="CE4_PuuE_HpPgdA_like_2"/>
    <property type="match status" value="1"/>
</dbReference>
<dbReference type="InterPro" id="IPR045235">
    <property type="entry name" value="PuuE_HpPgdA-like"/>
</dbReference>
<dbReference type="PROSITE" id="PS51677">
    <property type="entry name" value="NODB"/>
    <property type="match status" value="1"/>
</dbReference>
<gene>
    <name evidence="2" type="ORF">MNBD_ALPHA05-1040</name>
</gene>
<protein>
    <submittedName>
        <fullName evidence="2">FIG004655: Polysaccharide deacetylase</fullName>
    </submittedName>
</protein>
<proteinExistence type="predicted"/>
<dbReference type="GO" id="GO:0016810">
    <property type="term" value="F:hydrolase activity, acting on carbon-nitrogen (but not peptide) bonds"/>
    <property type="evidence" value="ECO:0007669"/>
    <property type="project" value="InterPro"/>
</dbReference>
<dbReference type="NCBIfam" id="TIGR03006">
    <property type="entry name" value="pepcterm_polyde"/>
    <property type="match status" value="1"/>
</dbReference>
<dbReference type="InterPro" id="IPR022560">
    <property type="entry name" value="DUF3473"/>
</dbReference>
<dbReference type="AlphaFoldDB" id="A0A3B0RLI2"/>
<evidence type="ECO:0000313" key="2">
    <source>
        <dbReference type="EMBL" id="VAV94060.1"/>
    </source>
</evidence>
<feature type="domain" description="NodB homology" evidence="1">
    <location>
        <begin position="30"/>
        <end position="294"/>
    </location>
</feature>
<name>A0A3B0RLI2_9ZZZZ</name>
<dbReference type="InterPro" id="IPR011330">
    <property type="entry name" value="Glyco_hydro/deAcase_b/a-brl"/>
</dbReference>